<dbReference type="RefSeq" id="WP_076733683.1">
    <property type="nucleotide sequence ID" value="NZ_CP019352.1"/>
</dbReference>
<feature type="chain" id="PRO_5041937623" evidence="1">
    <location>
        <begin position="20"/>
        <end position="202"/>
    </location>
</feature>
<dbReference type="Proteomes" id="UP000187506">
    <property type="component" value="Chromosome"/>
</dbReference>
<organism evidence="2 3">
    <name type="scientific">Lacinutrix venerupis</name>
    <dbReference type="NCBI Taxonomy" id="1486034"/>
    <lineage>
        <taxon>Bacteria</taxon>
        <taxon>Pseudomonadati</taxon>
        <taxon>Bacteroidota</taxon>
        <taxon>Flavobacteriia</taxon>
        <taxon>Flavobacteriales</taxon>
        <taxon>Flavobacteriaceae</taxon>
        <taxon>Lacinutrix</taxon>
    </lineage>
</organism>
<keyword evidence="1" id="KW-0732">Signal</keyword>
<dbReference type="KEGG" id="lvn:BWR22_10790"/>
<sequence>MKKTFLIVCTCLFSFLSFSQTEKNIIYQDKYGIQISEETFLQYDKVKNYIVKTENDNTITNKITPRLGFSQLNNNQLNIIHSKLKKLIGNEFNPKKNIAIHTFNKERKALKKAINNKQYWDYIKYTNTTNEKYQSFLVISKNSKEVKSKKRKVYIDNENFILNTFFSKSIFDINHIIIKPDGKLYTFYGNPDILMALDSLFL</sequence>
<evidence type="ECO:0000256" key="1">
    <source>
        <dbReference type="SAM" id="SignalP"/>
    </source>
</evidence>
<proteinExistence type="predicted"/>
<gene>
    <name evidence="2" type="ORF">BWR22_10790</name>
</gene>
<dbReference type="AlphaFoldDB" id="A0AAC9LPF4"/>
<name>A0AAC9LPF4_9FLAO</name>
<reference evidence="2 3" key="1">
    <citation type="submission" date="2017-01" db="EMBL/GenBank/DDBJ databases">
        <title>Complete genome of Lacinutrix venerupis DOK2-8 isolated from seawater in Dokdo.</title>
        <authorList>
            <person name="Chi W.-J."/>
            <person name="Kim J.H."/>
        </authorList>
    </citation>
    <scope>NUCLEOTIDE SEQUENCE [LARGE SCALE GENOMIC DNA]</scope>
    <source>
        <strain evidence="2 3">DOK2-8</strain>
    </source>
</reference>
<protein>
    <submittedName>
        <fullName evidence="2">Uncharacterized protein</fullName>
    </submittedName>
</protein>
<dbReference type="EMBL" id="CP019352">
    <property type="protein sequence ID" value="APY00778.1"/>
    <property type="molecule type" value="Genomic_DNA"/>
</dbReference>
<evidence type="ECO:0000313" key="3">
    <source>
        <dbReference type="Proteomes" id="UP000187506"/>
    </source>
</evidence>
<keyword evidence="3" id="KW-1185">Reference proteome</keyword>
<accession>A0AAC9LPF4</accession>
<evidence type="ECO:0000313" key="2">
    <source>
        <dbReference type="EMBL" id="APY00778.1"/>
    </source>
</evidence>
<feature type="signal peptide" evidence="1">
    <location>
        <begin position="1"/>
        <end position="19"/>
    </location>
</feature>